<dbReference type="Pfam" id="PF01555">
    <property type="entry name" value="N6_N4_Mtase"/>
    <property type="match status" value="1"/>
</dbReference>
<gene>
    <name evidence="4" type="ORF">S01H1_43946</name>
</gene>
<accession>X0UD68</accession>
<dbReference type="InterPro" id="IPR002941">
    <property type="entry name" value="DNA_methylase_N4/N6"/>
</dbReference>
<sequence length="127" mass="14232">RGQKLLDTYEVIIYGQKGKGYWDRRKGTLWAKVADHITHAAETGKSGGQNIIFGTKPIQILVPYIKILSPRDGVVTEPFCGSGSTIIACEIMHRKCQAIEIEPIYGEVTLLRWEKFTGKKAVKINNE</sequence>
<name>X0UD68_9ZZZZ</name>
<comment type="caution">
    <text evidence="4">The sequence shown here is derived from an EMBL/GenBank/DDBJ whole genome shotgun (WGS) entry which is preliminary data.</text>
</comment>
<evidence type="ECO:0000313" key="4">
    <source>
        <dbReference type="EMBL" id="GAG03510.1"/>
    </source>
</evidence>
<evidence type="ECO:0000256" key="1">
    <source>
        <dbReference type="ARBA" id="ARBA00022603"/>
    </source>
</evidence>
<dbReference type="GO" id="GO:0003677">
    <property type="term" value="F:DNA binding"/>
    <property type="evidence" value="ECO:0007669"/>
    <property type="project" value="InterPro"/>
</dbReference>
<keyword evidence="2" id="KW-0808">Transferase</keyword>
<organism evidence="4">
    <name type="scientific">marine sediment metagenome</name>
    <dbReference type="NCBI Taxonomy" id="412755"/>
    <lineage>
        <taxon>unclassified sequences</taxon>
        <taxon>metagenomes</taxon>
        <taxon>ecological metagenomes</taxon>
    </lineage>
</organism>
<dbReference type="EMBL" id="BARS01028013">
    <property type="protein sequence ID" value="GAG03510.1"/>
    <property type="molecule type" value="Genomic_DNA"/>
</dbReference>
<dbReference type="SUPFAM" id="SSF53335">
    <property type="entry name" value="S-adenosyl-L-methionine-dependent methyltransferases"/>
    <property type="match status" value="1"/>
</dbReference>
<keyword evidence="1" id="KW-0489">Methyltransferase</keyword>
<dbReference type="Gene3D" id="3.40.50.150">
    <property type="entry name" value="Vaccinia Virus protein VP39"/>
    <property type="match status" value="1"/>
</dbReference>
<dbReference type="GO" id="GO:0008170">
    <property type="term" value="F:N-methyltransferase activity"/>
    <property type="evidence" value="ECO:0007669"/>
    <property type="project" value="InterPro"/>
</dbReference>
<reference evidence="4" key="1">
    <citation type="journal article" date="2014" name="Front. Microbiol.">
        <title>High frequency of phylogenetically diverse reductive dehalogenase-homologous genes in deep subseafloor sedimentary metagenomes.</title>
        <authorList>
            <person name="Kawai M."/>
            <person name="Futagami T."/>
            <person name="Toyoda A."/>
            <person name="Takaki Y."/>
            <person name="Nishi S."/>
            <person name="Hori S."/>
            <person name="Arai W."/>
            <person name="Tsubouchi T."/>
            <person name="Morono Y."/>
            <person name="Uchiyama I."/>
            <person name="Ito T."/>
            <person name="Fujiyama A."/>
            <person name="Inagaki F."/>
            <person name="Takami H."/>
        </authorList>
    </citation>
    <scope>NUCLEOTIDE SEQUENCE</scope>
    <source>
        <strain evidence="4">Expedition CK06-06</strain>
    </source>
</reference>
<protein>
    <recommendedName>
        <fullName evidence="3">DNA methylase N-4/N-6 domain-containing protein</fullName>
    </recommendedName>
</protein>
<evidence type="ECO:0000259" key="3">
    <source>
        <dbReference type="Pfam" id="PF01555"/>
    </source>
</evidence>
<evidence type="ECO:0000256" key="2">
    <source>
        <dbReference type="ARBA" id="ARBA00022679"/>
    </source>
</evidence>
<dbReference type="AlphaFoldDB" id="X0UD68"/>
<dbReference type="InterPro" id="IPR029063">
    <property type="entry name" value="SAM-dependent_MTases_sf"/>
</dbReference>
<feature type="domain" description="DNA methylase N-4/N-6" evidence="3">
    <location>
        <begin position="45"/>
        <end position="105"/>
    </location>
</feature>
<feature type="non-terminal residue" evidence="4">
    <location>
        <position position="1"/>
    </location>
</feature>
<dbReference type="GO" id="GO:0032259">
    <property type="term" value="P:methylation"/>
    <property type="evidence" value="ECO:0007669"/>
    <property type="project" value="UniProtKB-KW"/>
</dbReference>
<proteinExistence type="predicted"/>